<evidence type="ECO:0000313" key="5">
    <source>
        <dbReference type="Proteomes" id="UP001623232"/>
    </source>
</evidence>
<organism evidence="4 5">
    <name type="scientific">Aliisedimentitalea scapharcae</name>
    <dbReference type="NCBI Taxonomy" id="1524259"/>
    <lineage>
        <taxon>Bacteria</taxon>
        <taxon>Pseudomonadati</taxon>
        <taxon>Pseudomonadota</taxon>
        <taxon>Alphaproteobacteria</taxon>
        <taxon>Rhodobacterales</taxon>
        <taxon>Roseobacteraceae</taxon>
        <taxon>Aliisedimentitalea</taxon>
    </lineage>
</organism>
<sequence>MTKRDLQWALIIAGVVLVFGWAIGYGVGIMTQPRHVVTSQAEQGEPDWANPDVPRTGGGKYPGYQELYVNDYADLLDAAAETRVRQKLIDLYRHTDVEMTVLTIPGMSDFGHVGAIEPFATGLFNTWGIGDATRNDGVLILVSRFDRRMRIEIGSGYSDNWNATMQRVIDIAFLPQFRQDAYQQGIEDGVDATIFAITGALPGQQDVSTVQRGWNWIGYKLRQFGEWIWALLAVPAGAAFWGIRRYLRNRPRPCRECGTIMGRLDEQADDQFLDDGQQTEEFLKSVDYDVWSCGQCGHMDIEHYRSWFSGYGDCPRCSYRTMATQTTVLVSATTSSTGRKRIDYDCNHCEYHNQVFRTIPRKTKSSSSGSSSFGGGSSSGGGASGSW</sequence>
<feature type="region of interest" description="Disordered" evidence="1">
    <location>
        <begin position="361"/>
        <end position="387"/>
    </location>
</feature>
<evidence type="ECO:0000256" key="2">
    <source>
        <dbReference type="SAM" id="Phobius"/>
    </source>
</evidence>
<evidence type="ECO:0000256" key="1">
    <source>
        <dbReference type="SAM" id="MobiDB-lite"/>
    </source>
</evidence>
<evidence type="ECO:0000259" key="3">
    <source>
        <dbReference type="Pfam" id="PF04536"/>
    </source>
</evidence>
<dbReference type="EMBL" id="CP123584">
    <property type="protein sequence ID" value="WZK90269.1"/>
    <property type="molecule type" value="Genomic_DNA"/>
</dbReference>
<protein>
    <submittedName>
        <fullName evidence="4">TPM domain-containing protein</fullName>
    </submittedName>
</protein>
<feature type="domain" description="TPM" evidence="3">
    <location>
        <begin position="69"/>
        <end position="193"/>
    </location>
</feature>
<keyword evidence="2" id="KW-0812">Transmembrane</keyword>
<dbReference type="Pfam" id="PF04536">
    <property type="entry name" value="TPM_phosphatase"/>
    <property type="match status" value="1"/>
</dbReference>
<keyword evidence="2" id="KW-0472">Membrane</keyword>
<reference evidence="4 5" key="1">
    <citation type="submission" date="2023-04" db="EMBL/GenBank/DDBJ databases">
        <title>Complete genome sequence of Alisedimentitalea scapharcae.</title>
        <authorList>
            <person name="Rong J.-C."/>
            <person name="Yi M.-L."/>
            <person name="Zhao Q."/>
        </authorList>
    </citation>
    <scope>NUCLEOTIDE SEQUENCE [LARGE SCALE GENOMIC DNA]</scope>
    <source>
        <strain evidence="4 5">KCTC 42119</strain>
    </source>
</reference>
<keyword evidence="2" id="KW-1133">Transmembrane helix</keyword>
<feature type="compositionally biased region" description="Gly residues" evidence="1">
    <location>
        <begin position="372"/>
        <end position="387"/>
    </location>
</feature>
<dbReference type="Proteomes" id="UP001623232">
    <property type="component" value="Chromosome"/>
</dbReference>
<proteinExistence type="predicted"/>
<accession>A0ABZ2XZK9</accession>
<keyword evidence="5" id="KW-1185">Reference proteome</keyword>
<dbReference type="Gene3D" id="3.10.310.50">
    <property type="match status" value="1"/>
</dbReference>
<gene>
    <name evidence="4" type="ORF">QEZ52_06925</name>
</gene>
<dbReference type="InterPro" id="IPR007621">
    <property type="entry name" value="TPM_dom"/>
</dbReference>
<evidence type="ECO:0000313" key="4">
    <source>
        <dbReference type="EMBL" id="WZK90269.1"/>
    </source>
</evidence>
<dbReference type="RefSeq" id="WP_406648860.1">
    <property type="nucleotide sequence ID" value="NZ_CP123584.1"/>
</dbReference>
<feature type="transmembrane region" description="Helical" evidence="2">
    <location>
        <begin position="6"/>
        <end position="27"/>
    </location>
</feature>
<name>A0ABZ2XZK9_9RHOB</name>
<dbReference type="PANTHER" id="PTHR30373">
    <property type="entry name" value="UPF0603 PROTEIN YGCG"/>
    <property type="match status" value="1"/>
</dbReference>
<dbReference type="PANTHER" id="PTHR30373:SF2">
    <property type="entry name" value="UPF0603 PROTEIN YGCG"/>
    <property type="match status" value="1"/>
</dbReference>